<organism evidence="2 3">
    <name type="scientific">Botryobasidium botryosum (strain FD-172 SS1)</name>
    <dbReference type="NCBI Taxonomy" id="930990"/>
    <lineage>
        <taxon>Eukaryota</taxon>
        <taxon>Fungi</taxon>
        <taxon>Dikarya</taxon>
        <taxon>Basidiomycota</taxon>
        <taxon>Agaricomycotina</taxon>
        <taxon>Agaricomycetes</taxon>
        <taxon>Cantharellales</taxon>
        <taxon>Botryobasidiaceae</taxon>
        <taxon>Botryobasidium</taxon>
    </lineage>
</organism>
<gene>
    <name evidence="2" type="ORF">BOTBODRAFT_170093</name>
</gene>
<keyword evidence="3" id="KW-1185">Reference proteome</keyword>
<evidence type="ECO:0000313" key="3">
    <source>
        <dbReference type="Proteomes" id="UP000027195"/>
    </source>
</evidence>
<name>A0A067N8G6_BOTB1</name>
<dbReference type="EMBL" id="KL198018">
    <property type="protein sequence ID" value="KDQ20076.1"/>
    <property type="molecule type" value="Genomic_DNA"/>
</dbReference>
<protein>
    <recommendedName>
        <fullName evidence="1">Ricin B lectin domain-containing protein</fullName>
    </recommendedName>
</protein>
<dbReference type="InterPro" id="IPR035992">
    <property type="entry name" value="Ricin_B-like_lectins"/>
</dbReference>
<reference evidence="3" key="1">
    <citation type="journal article" date="2014" name="Proc. Natl. Acad. Sci. U.S.A.">
        <title>Extensive sampling of basidiomycete genomes demonstrates inadequacy of the white-rot/brown-rot paradigm for wood decay fungi.</title>
        <authorList>
            <person name="Riley R."/>
            <person name="Salamov A.A."/>
            <person name="Brown D.W."/>
            <person name="Nagy L.G."/>
            <person name="Floudas D."/>
            <person name="Held B.W."/>
            <person name="Levasseur A."/>
            <person name="Lombard V."/>
            <person name="Morin E."/>
            <person name="Otillar R."/>
            <person name="Lindquist E.A."/>
            <person name="Sun H."/>
            <person name="LaButti K.M."/>
            <person name="Schmutz J."/>
            <person name="Jabbour D."/>
            <person name="Luo H."/>
            <person name="Baker S.E."/>
            <person name="Pisabarro A.G."/>
            <person name="Walton J.D."/>
            <person name="Blanchette R.A."/>
            <person name="Henrissat B."/>
            <person name="Martin F."/>
            <person name="Cullen D."/>
            <person name="Hibbett D.S."/>
            <person name="Grigoriev I.V."/>
        </authorList>
    </citation>
    <scope>NUCLEOTIDE SEQUENCE [LARGE SCALE GENOMIC DNA]</scope>
    <source>
        <strain evidence="3">FD-172 SS1</strain>
    </source>
</reference>
<sequence>MAPLLPGDYRIHRGTRDAALLGHSPGALVAFHQPSLHPNLRNWHIQPQHNGTYTIQNVKTGKFLAYPEKEDRVGGSLWPCQWRIEHGPDPSQYFLMVPGSPFVLDILESRSCVTHLALDFLHDKQGSSQVWTLTPSSD</sequence>
<dbReference type="CDD" id="cd23422">
    <property type="entry name" value="beta-trefoil_Ricin_MPL_CNL"/>
    <property type="match status" value="1"/>
</dbReference>
<accession>A0A067N8G6</accession>
<dbReference type="Proteomes" id="UP000027195">
    <property type="component" value="Unassembled WGS sequence"/>
</dbReference>
<dbReference type="InParanoid" id="A0A067N8G6"/>
<dbReference type="InterPro" id="IPR000772">
    <property type="entry name" value="Ricin_B_lectin"/>
</dbReference>
<dbReference type="HOGENOM" id="CLU_1854928_0_0_1"/>
<evidence type="ECO:0000313" key="2">
    <source>
        <dbReference type="EMBL" id="KDQ20076.1"/>
    </source>
</evidence>
<dbReference type="AlphaFoldDB" id="A0A067N8G6"/>
<dbReference type="Pfam" id="PF14200">
    <property type="entry name" value="RicinB_lectin_2"/>
    <property type="match status" value="1"/>
</dbReference>
<proteinExistence type="predicted"/>
<evidence type="ECO:0000259" key="1">
    <source>
        <dbReference type="Pfam" id="PF14200"/>
    </source>
</evidence>
<dbReference type="Gene3D" id="2.80.10.50">
    <property type="match status" value="1"/>
</dbReference>
<feature type="domain" description="Ricin B lectin" evidence="1">
    <location>
        <begin position="42"/>
        <end position="108"/>
    </location>
</feature>
<dbReference type="OrthoDB" id="2131701at2759"/>
<dbReference type="SUPFAM" id="SSF50370">
    <property type="entry name" value="Ricin B-like lectins"/>
    <property type="match status" value="1"/>
</dbReference>